<dbReference type="PANTHER" id="PTHR30535:SF7">
    <property type="entry name" value="IRON(III) DICITRATE-BINDING PROTEIN"/>
    <property type="match status" value="1"/>
</dbReference>
<dbReference type="PROSITE" id="PS50983">
    <property type="entry name" value="FE_B12_PBP"/>
    <property type="match status" value="1"/>
</dbReference>
<comment type="caution">
    <text evidence="4">The sequence shown here is derived from an EMBL/GenBank/DDBJ whole genome shotgun (WGS) entry which is preliminary data.</text>
</comment>
<dbReference type="EMBL" id="BOOA01000011">
    <property type="protein sequence ID" value="GIH23613.1"/>
    <property type="molecule type" value="Genomic_DNA"/>
</dbReference>
<dbReference type="RefSeq" id="WP_204040399.1">
    <property type="nucleotide sequence ID" value="NZ_BOOA01000011.1"/>
</dbReference>
<keyword evidence="2" id="KW-0732">Signal</keyword>
<dbReference type="SUPFAM" id="SSF53807">
    <property type="entry name" value="Helical backbone' metal receptor"/>
    <property type="match status" value="1"/>
</dbReference>
<evidence type="ECO:0000313" key="4">
    <source>
        <dbReference type="EMBL" id="GIH23613.1"/>
    </source>
</evidence>
<evidence type="ECO:0000259" key="3">
    <source>
        <dbReference type="PROSITE" id="PS50983"/>
    </source>
</evidence>
<keyword evidence="4" id="KW-0449">Lipoprotein</keyword>
<organism evidence="4 5">
    <name type="scientific">Acrocarpospora phusangensis</name>
    <dbReference type="NCBI Taxonomy" id="1070424"/>
    <lineage>
        <taxon>Bacteria</taxon>
        <taxon>Bacillati</taxon>
        <taxon>Actinomycetota</taxon>
        <taxon>Actinomycetes</taxon>
        <taxon>Streptosporangiales</taxon>
        <taxon>Streptosporangiaceae</taxon>
        <taxon>Acrocarpospora</taxon>
    </lineage>
</organism>
<feature type="signal peptide" evidence="2">
    <location>
        <begin position="1"/>
        <end position="24"/>
    </location>
</feature>
<accession>A0A919UMS7</accession>
<comment type="similarity">
    <text evidence="1">Belongs to the bacterial solute-binding protein 8 family.</text>
</comment>
<evidence type="ECO:0000256" key="2">
    <source>
        <dbReference type="SAM" id="SignalP"/>
    </source>
</evidence>
<name>A0A919UMS7_9ACTN</name>
<gene>
    <name evidence="4" type="ORF">Aph01nite_19230</name>
</gene>
<evidence type="ECO:0000256" key="1">
    <source>
        <dbReference type="ARBA" id="ARBA00008814"/>
    </source>
</evidence>
<sequence length="321" mass="33722">MKKPIVSLAVIALLAGCGTSGTEASAPAPAATAAAAAPGPVEVSNCGTVYTYARPPERIVTSSTVATEVVLALGLKDRMAGTVAANDIMTEYAADLTGIKVISESAFPPPSKEVVYSANPDLVVSGYPDDYGPKAMGDRAVLQKEGVNSHLLSASCPGNTASVEQTYDDLRALGRVFGVQDKAEQLVGALRAEVDAVTPVTPALRVFDYAGGKDKPLTSGASTLVYDLARRAGGENIFPETKEFGQVSWEELVKRDPQVIIVEDQAFEPADKSIEWMRSYAPIKGVTAVKENRFVVIPVNDLQPGLRSGRALKALAEGFAP</sequence>
<dbReference type="AlphaFoldDB" id="A0A919UMS7"/>
<keyword evidence="5" id="KW-1185">Reference proteome</keyword>
<dbReference type="Proteomes" id="UP000640052">
    <property type="component" value="Unassembled WGS sequence"/>
</dbReference>
<dbReference type="InterPro" id="IPR050902">
    <property type="entry name" value="ABC_Transporter_SBP"/>
</dbReference>
<dbReference type="Pfam" id="PF01497">
    <property type="entry name" value="Peripla_BP_2"/>
    <property type="match status" value="1"/>
</dbReference>
<feature type="domain" description="Fe/B12 periplasmic-binding" evidence="3">
    <location>
        <begin position="58"/>
        <end position="321"/>
    </location>
</feature>
<dbReference type="Gene3D" id="3.40.50.1980">
    <property type="entry name" value="Nitrogenase molybdenum iron protein domain"/>
    <property type="match status" value="2"/>
</dbReference>
<reference evidence="4" key="1">
    <citation type="submission" date="2021-01" db="EMBL/GenBank/DDBJ databases">
        <title>Whole genome shotgun sequence of Acrocarpospora phusangensis NBRC 108782.</title>
        <authorList>
            <person name="Komaki H."/>
            <person name="Tamura T."/>
        </authorList>
    </citation>
    <scope>NUCLEOTIDE SEQUENCE</scope>
    <source>
        <strain evidence="4">NBRC 108782</strain>
    </source>
</reference>
<dbReference type="PROSITE" id="PS51257">
    <property type="entry name" value="PROKAR_LIPOPROTEIN"/>
    <property type="match status" value="1"/>
</dbReference>
<dbReference type="InterPro" id="IPR002491">
    <property type="entry name" value="ABC_transptr_periplasmic_BD"/>
</dbReference>
<evidence type="ECO:0000313" key="5">
    <source>
        <dbReference type="Proteomes" id="UP000640052"/>
    </source>
</evidence>
<feature type="chain" id="PRO_5038832517" evidence="2">
    <location>
        <begin position="25"/>
        <end position="321"/>
    </location>
</feature>
<dbReference type="PANTHER" id="PTHR30535">
    <property type="entry name" value="VITAMIN B12-BINDING PROTEIN"/>
    <property type="match status" value="1"/>
</dbReference>
<proteinExistence type="inferred from homology"/>
<protein>
    <submittedName>
        <fullName evidence="4">Lipoprotein</fullName>
    </submittedName>
</protein>